<protein>
    <submittedName>
        <fullName evidence="2">Uncharacterized protein</fullName>
    </submittedName>
</protein>
<dbReference type="Proteomes" id="UP001190700">
    <property type="component" value="Unassembled WGS sequence"/>
</dbReference>
<organism evidence="2 3">
    <name type="scientific">Cymbomonas tetramitiformis</name>
    <dbReference type="NCBI Taxonomy" id="36881"/>
    <lineage>
        <taxon>Eukaryota</taxon>
        <taxon>Viridiplantae</taxon>
        <taxon>Chlorophyta</taxon>
        <taxon>Pyramimonadophyceae</taxon>
        <taxon>Pyramimonadales</taxon>
        <taxon>Pyramimonadaceae</taxon>
        <taxon>Cymbomonas</taxon>
    </lineage>
</organism>
<sequence length="118" mass="13876">MPEWLRPVDKLSDPNHMQKIMYKLLEALRVAEKWKGGILSKAVINYLNRMYRYVIKSVAAKNDREWALPDYRRSRGYKEPTAERPERRGPRLREARQHAAGSTECRRPTARGILVVWG</sequence>
<proteinExistence type="predicted"/>
<evidence type="ECO:0000313" key="3">
    <source>
        <dbReference type="Proteomes" id="UP001190700"/>
    </source>
</evidence>
<feature type="region of interest" description="Disordered" evidence="1">
    <location>
        <begin position="77"/>
        <end position="106"/>
    </location>
</feature>
<feature type="compositionally biased region" description="Basic and acidic residues" evidence="1">
    <location>
        <begin position="77"/>
        <end position="97"/>
    </location>
</feature>
<gene>
    <name evidence="2" type="ORF">CYMTET_47540</name>
</gene>
<dbReference type="AlphaFoldDB" id="A0AAE0BV36"/>
<evidence type="ECO:0000256" key="1">
    <source>
        <dbReference type="SAM" id="MobiDB-lite"/>
    </source>
</evidence>
<comment type="caution">
    <text evidence="2">The sequence shown here is derived from an EMBL/GenBank/DDBJ whole genome shotgun (WGS) entry which is preliminary data.</text>
</comment>
<dbReference type="EMBL" id="LGRX02033119">
    <property type="protein sequence ID" value="KAK3242778.1"/>
    <property type="molecule type" value="Genomic_DNA"/>
</dbReference>
<accession>A0AAE0BV36</accession>
<evidence type="ECO:0000313" key="2">
    <source>
        <dbReference type="EMBL" id="KAK3242778.1"/>
    </source>
</evidence>
<keyword evidence="3" id="KW-1185">Reference proteome</keyword>
<name>A0AAE0BV36_9CHLO</name>
<reference evidence="2 3" key="1">
    <citation type="journal article" date="2015" name="Genome Biol. Evol.">
        <title>Comparative Genomics of a Bacterivorous Green Alga Reveals Evolutionary Causalities and Consequences of Phago-Mixotrophic Mode of Nutrition.</title>
        <authorList>
            <person name="Burns J.A."/>
            <person name="Paasch A."/>
            <person name="Narechania A."/>
            <person name="Kim E."/>
        </authorList>
    </citation>
    <scope>NUCLEOTIDE SEQUENCE [LARGE SCALE GENOMIC DNA]</scope>
    <source>
        <strain evidence="2 3">PLY_AMNH</strain>
    </source>
</reference>